<dbReference type="CDD" id="cd06579">
    <property type="entry name" value="TM_PBP1_transp_AraH_like"/>
    <property type="match status" value="1"/>
</dbReference>
<evidence type="ECO:0000256" key="6">
    <source>
        <dbReference type="ARBA" id="ARBA00023136"/>
    </source>
</evidence>
<evidence type="ECO:0000313" key="8">
    <source>
        <dbReference type="EMBL" id="RKF17478.1"/>
    </source>
</evidence>
<dbReference type="GO" id="GO:0022857">
    <property type="term" value="F:transmembrane transporter activity"/>
    <property type="evidence" value="ECO:0007669"/>
    <property type="project" value="InterPro"/>
</dbReference>
<protein>
    <submittedName>
        <fullName evidence="8">ABC transporter permease</fullName>
    </submittedName>
</protein>
<feature type="transmembrane region" description="Helical" evidence="7">
    <location>
        <begin position="52"/>
        <end position="85"/>
    </location>
</feature>
<keyword evidence="9" id="KW-1185">Reference proteome</keyword>
<evidence type="ECO:0000256" key="5">
    <source>
        <dbReference type="ARBA" id="ARBA00022989"/>
    </source>
</evidence>
<feature type="transmembrane region" description="Helical" evidence="7">
    <location>
        <begin position="123"/>
        <end position="148"/>
    </location>
</feature>
<feature type="transmembrane region" description="Helical" evidence="7">
    <location>
        <begin position="292"/>
        <end position="310"/>
    </location>
</feature>
<dbReference type="AlphaFoldDB" id="A0A420E9X3"/>
<feature type="transmembrane region" description="Helical" evidence="7">
    <location>
        <begin position="213"/>
        <end position="230"/>
    </location>
</feature>
<feature type="transmembrane region" description="Helical" evidence="7">
    <location>
        <begin position="97"/>
        <end position="117"/>
    </location>
</feature>
<feature type="transmembrane region" description="Helical" evidence="7">
    <location>
        <begin position="160"/>
        <end position="181"/>
    </location>
</feature>
<dbReference type="GO" id="GO:0005886">
    <property type="term" value="C:plasma membrane"/>
    <property type="evidence" value="ECO:0007669"/>
    <property type="project" value="UniProtKB-SubCell"/>
</dbReference>
<reference evidence="8 9" key="1">
    <citation type="submission" date="2018-09" db="EMBL/GenBank/DDBJ databases">
        <authorList>
            <person name="Wang Z."/>
        </authorList>
    </citation>
    <scope>NUCLEOTIDE SEQUENCE [LARGE SCALE GENOMIC DNA]</scope>
    <source>
        <strain evidence="8 9">ALS 81</strain>
    </source>
</reference>
<gene>
    <name evidence="8" type="ORF">DBZ36_13615</name>
</gene>
<sequence length="330" mass="34777">MQSRLFWPIFVLLLLLAFNLINDPSFFAIEIKQGRLFGSVIDILNRAAPIALLALGMTLVIATGGIDLSVGAVIAISGAVCAYLIQNEIVTSTPLIILAGIGVALIAGLWNGILVSILGIQPIIATLILMVAGRGIAQLITGGQILTFDHVGFEFIGGGTLFGIPFSIVLVVLTYGVTFLVLRKTALGLFIASIGANPTASYFAGIREPQIKILVYMFSGLCAGLAGMILTSDIQGADANNAGLWSELDAILAVVVGGTALTGGRYYIGPTLIGVLILQTMTTTILTNGLPVQFTHIVKAAVVILVMLIMSPQFRGELNRLRTNKTKEII</sequence>
<dbReference type="Pfam" id="PF02653">
    <property type="entry name" value="BPD_transp_2"/>
    <property type="match status" value="1"/>
</dbReference>
<dbReference type="Proteomes" id="UP000286482">
    <property type="component" value="Unassembled WGS sequence"/>
</dbReference>
<accession>A0A420E9X3</accession>
<evidence type="ECO:0000256" key="3">
    <source>
        <dbReference type="ARBA" id="ARBA00022475"/>
    </source>
</evidence>
<comment type="subcellular location">
    <subcellularLocation>
        <location evidence="1">Cell inner membrane</location>
        <topology evidence="1">Multi-pass membrane protein</topology>
    </subcellularLocation>
</comment>
<keyword evidence="3" id="KW-1003">Cell membrane</keyword>
<proteinExistence type="inferred from homology"/>
<keyword evidence="6 7" id="KW-0472">Membrane</keyword>
<dbReference type="InterPro" id="IPR001851">
    <property type="entry name" value="ABC_transp_permease"/>
</dbReference>
<dbReference type="OrthoDB" id="8843934at2"/>
<feature type="transmembrane region" description="Helical" evidence="7">
    <location>
        <begin position="242"/>
        <end position="261"/>
    </location>
</feature>
<evidence type="ECO:0000256" key="7">
    <source>
        <dbReference type="SAM" id="Phobius"/>
    </source>
</evidence>
<evidence type="ECO:0000256" key="2">
    <source>
        <dbReference type="ARBA" id="ARBA00007942"/>
    </source>
</evidence>
<evidence type="ECO:0000313" key="9">
    <source>
        <dbReference type="Proteomes" id="UP000286482"/>
    </source>
</evidence>
<dbReference type="EMBL" id="RAQO01000007">
    <property type="protein sequence ID" value="RKF17478.1"/>
    <property type="molecule type" value="Genomic_DNA"/>
</dbReference>
<evidence type="ECO:0000256" key="1">
    <source>
        <dbReference type="ARBA" id="ARBA00004429"/>
    </source>
</evidence>
<keyword evidence="4 7" id="KW-0812">Transmembrane</keyword>
<name>A0A420E9X3_9ALTE</name>
<evidence type="ECO:0000256" key="4">
    <source>
        <dbReference type="ARBA" id="ARBA00022692"/>
    </source>
</evidence>
<keyword evidence="5 7" id="KW-1133">Transmembrane helix</keyword>
<organism evidence="8 9">
    <name type="scientific">Alginatibacterium sediminis</name>
    <dbReference type="NCBI Taxonomy" id="2164068"/>
    <lineage>
        <taxon>Bacteria</taxon>
        <taxon>Pseudomonadati</taxon>
        <taxon>Pseudomonadota</taxon>
        <taxon>Gammaproteobacteria</taxon>
        <taxon>Alteromonadales</taxon>
        <taxon>Alteromonadaceae</taxon>
        <taxon>Alginatibacterium</taxon>
    </lineage>
</organism>
<dbReference type="PANTHER" id="PTHR32196">
    <property type="entry name" value="ABC TRANSPORTER PERMEASE PROTEIN YPHD-RELATED-RELATED"/>
    <property type="match status" value="1"/>
</dbReference>
<comment type="caution">
    <text evidence="8">The sequence shown here is derived from an EMBL/GenBank/DDBJ whole genome shotgun (WGS) entry which is preliminary data.</text>
</comment>
<dbReference type="PANTHER" id="PTHR32196:SF19">
    <property type="entry name" value="GALACTOFURANOSE TRANSPORTER PERMEASE PROTEIN YTFT"/>
    <property type="match status" value="1"/>
</dbReference>
<comment type="similarity">
    <text evidence="2">Belongs to the binding-protein-dependent transport system permease family. AraH/RbsC subfamily.</text>
</comment>